<sequence length="138" mass="15080">MPTDQERHDQGMTVRRAVLSDAHVDRSIAATTDLTADWQDFITRVAWGDVWSRPGLDRRSRSIAVLSSLIAHGHHEELAMHLRAALRNGLSVEEIREVILQSAIYSGVPAANSAFRIASEVFATPEPAPSETNEGAAP</sequence>
<accession>A0ABU3RUF7</accession>
<dbReference type="InterPro" id="IPR029032">
    <property type="entry name" value="AhpD-like"/>
</dbReference>
<dbReference type="GO" id="GO:0047575">
    <property type="term" value="F:4-carboxymuconolactone decarboxylase activity"/>
    <property type="evidence" value="ECO:0007669"/>
    <property type="project" value="UniProtKB-EC"/>
</dbReference>
<dbReference type="RefSeq" id="WP_316001013.1">
    <property type="nucleotide sequence ID" value="NZ_JAWDIU010000001.1"/>
</dbReference>
<dbReference type="InterPro" id="IPR012788">
    <property type="entry name" value="Decarb_PcaC"/>
</dbReference>
<dbReference type="InterPro" id="IPR052512">
    <property type="entry name" value="4CMD/NDH-1_regulator"/>
</dbReference>
<dbReference type="PANTHER" id="PTHR33570">
    <property type="entry name" value="4-CARBOXYMUCONOLACTONE DECARBOXYLASE FAMILY PROTEIN"/>
    <property type="match status" value="1"/>
</dbReference>
<keyword evidence="3" id="KW-1185">Reference proteome</keyword>
<evidence type="ECO:0000313" key="2">
    <source>
        <dbReference type="EMBL" id="MDU0326427.1"/>
    </source>
</evidence>
<dbReference type="Pfam" id="PF02627">
    <property type="entry name" value="CMD"/>
    <property type="match status" value="1"/>
</dbReference>
<organism evidence="2 3">
    <name type="scientific">Microbacterium algihabitans</name>
    <dbReference type="NCBI Taxonomy" id="3075992"/>
    <lineage>
        <taxon>Bacteria</taxon>
        <taxon>Bacillati</taxon>
        <taxon>Actinomycetota</taxon>
        <taxon>Actinomycetes</taxon>
        <taxon>Micrococcales</taxon>
        <taxon>Microbacteriaceae</taxon>
        <taxon>Microbacterium</taxon>
    </lineage>
</organism>
<dbReference type="EC" id="4.1.1.44" evidence="2"/>
<evidence type="ECO:0000259" key="1">
    <source>
        <dbReference type="Pfam" id="PF02627"/>
    </source>
</evidence>
<name>A0ABU3RUF7_9MICO</name>
<proteinExistence type="predicted"/>
<protein>
    <submittedName>
        <fullName evidence="2">4-carboxymuconolactone decarboxylase</fullName>
        <ecNumber evidence="2">4.1.1.44</ecNumber>
    </submittedName>
</protein>
<dbReference type="NCBIfam" id="TIGR02425">
    <property type="entry name" value="decarb_PcaC"/>
    <property type="match status" value="1"/>
</dbReference>
<feature type="domain" description="Carboxymuconolactone decarboxylase-like" evidence="1">
    <location>
        <begin position="37"/>
        <end position="120"/>
    </location>
</feature>
<dbReference type="Gene3D" id="1.20.1290.10">
    <property type="entry name" value="AhpD-like"/>
    <property type="match status" value="1"/>
</dbReference>
<dbReference type="SUPFAM" id="SSF69118">
    <property type="entry name" value="AhpD-like"/>
    <property type="match status" value="1"/>
</dbReference>
<dbReference type="PANTHER" id="PTHR33570:SF2">
    <property type="entry name" value="CARBOXYMUCONOLACTONE DECARBOXYLASE-LIKE DOMAIN-CONTAINING PROTEIN"/>
    <property type="match status" value="1"/>
</dbReference>
<evidence type="ECO:0000313" key="3">
    <source>
        <dbReference type="Proteomes" id="UP001256673"/>
    </source>
</evidence>
<dbReference type="Proteomes" id="UP001256673">
    <property type="component" value="Unassembled WGS sequence"/>
</dbReference>
<comment type="caution">
    <text evidence="2">The sequence shown here is derived from an EMBL/GenBank/DDBJ whole genome shotgun (WGS) entry which is preliminary data.</text>
</comment>
<dbReference type="EMBL" id="JAWDIU010000001">
    <property type="protein sequence ID" value="MDU0326427.1"/>
    <property type="molecule type" value="Genomic_DNA"/>
</dbReference>
<keyword evidence="2" id="KW-0456">Lyase</keyword>
<reference evidence="2 3" key="1">
    <citation type="submission" date="2023-09" db="EMBL/GenBank/DDBJ databases">
        <title>Microbacterium fusihabitans sp. nov., Microbacterium phycihabitans sp. nov., and Microbacterium cervinum sp. nov., isolated from dried seaweeds of beach.</title>
        <authorList>
            <person name="Lee S.D."/>
        </authorList>
    </citation>
    <scope>NUCLEOTIDE SEQUENCE [LARGE SCALE GENOMIC DNA]</scope>
    <source>
        <strain evidence="2 3">KSW2-21</strain>
    </source>
</reference>
<dbReference type="InterPro" id="IPR003779">
    <property type="entry name" value="CMD-like"/>
</dbReference>
<gene>
    <name evidence="2" type="primary">pcaC</name>
    <name evidence="2" type="ORF">RWH43_06600</name>
</gene>